<dbReference type="EMBL" id="FNUV01000001">
    <property type="protein sequence ID" value="SEF42981.1"/>
    <property type="molecule type" value="Genomic_DNA"/>
</dbReference>
<dbReference type="AlphaFoldDB" id="A0A1H5RZN1"/>
<name>A0A1H5RZN1_XYLRU</name>
<proteinExistence type="predicted"/>
<sequence>MDIFKIDQTSIDAIAYKAAKIVVSELKKCEEPQLEMVPVSVAAKILGISEDHMRRIKDKFPHIKNGNNKQGRLLFVRDALLKEYAK</sequence>
<evidence type="ECO:0000313" key="2">
    <source>
        <dbReference type="Proteomes" id="UP000236735"/>
    </source>
</evidence>
<organism evidence="1 2">
    <name type="scientific">Xylanibacter ruminicola</name>
    <name type="common">Prevotella ruminicola</name>
    <dbReference type="NCBI Taxonomy" id="839"/>
    <lineage>
        <taxon>Bacteria</taxon>
        <taxon>Pseudomonadati</taxon>
        <taxon>Bacteroidota</taxon>
        <taxon>Bacteroidia</taxon>
        <taxon>Bacteroidales</taxon>
        <taxon>Prevotellaceae</taxon>
        <taxon>Xylanibacter</taxon>
    </lineage>
</organism>
<dbReference type="RefSeq" id="WP_091914857.1">
    <property type="nucleotide sequence ID" value="NZ_FNUV01000001.1"/>
</dbReference>
<evidence type="ECO:0000313" key="1">
    <source>
        <dbReference type="EMBL" id="SEF42981.1"/>
    </source>
</evidence>
<accession>A0A1H5RZN1</accession>
<dbReference type="Proteomes" id="UP000236735">
    <property type="component" value="Unassembled WGS sequence"/>
</dbReference>
<gene>
    <name evidence="1" type="ORF">SAMN05216354_0393</name>
</gene>
<reference evidence="1 2" key="1">
    <citation type="submission" date="2016-10" db="EMBL/GenBank/DDBJ databases">
        <authorList>
            <person name="de Groot N.N."/>
        </authorList>
    </citation>
    <scope>NUCLEOTIDE SEQUENCE [LARGE SCALE GENOMIC DNA]</scope>
    <source>
        <strain evidence="1 2">AR32</strain>
    </source>
</reference>
<protein>
    <submittedName>
        <fullName evidence="1">Uncharacterized protein</fullName>
    </submittedName>
</protein>